<dbReference type="CDD" id="cd01053">
    <property type="entry name" value="AOX"/>
    <property type="match status" value="1"/>
</dbReference>
<keyword evidence="5 13" id="KW-0679">Respiratory chain</keyword>
<evidence type="ECO:0000256" key="4">
    <source>
        <dbReference type="ARBA" id="ARBA00022448"/>
    </source>
</evidence>
<keyword evidence="7 13" id="KW-0479">Metal-binding</keyword>
<evidence type="ECO:0000256" key="1">
    <source>
        <dbReference type="ARBA" id="ARBA00001192"/>
    </source>
</evidence>
<comment type="catalytic activity">
    <reaction evidence="1 13">
        <text>2 a ubiquinol + O2 = 2 a ubiquinone + 2 H2O</text>
        <dbReference type="Rhea" id="RHEA:30255"/>
        <dbReference type="Rhea" id="RHEA-COMP:9565"/>
        <dbReference type="Rhea" id="RHEA-COMP:9566"/>
        <dbReference type="ChEBI" id="CHEBI:15377"/>
        <dbReference type="ChEBI" id="CHEBI:15379"/>
        <dbReference type="ChEBI" id="CHEBI:16389"/>
        <dbReference type="ChEBI" id="CHEBI:17976"/>
        <dbReference type="EC" id="1.10.3.11"/>
    </reaction>
</comment>
<dbReference type="Proteomes" id="UP000541444">
    <property type="component" value="Unassembled WGS sequence"/>
</dbReference>
<dbReference type="GO" id="GO:0009916">
    <property type="term" value="F:alternative oxidase activity"/>
    <property type="evidence" value="ECO:0007669"/>
    <property type="project" value="UniProtKB-UniRule"/>
</dbReference>
<keyword evidence="4" id="KW-0813">Transport</keyword>
<comment type="similarity">
    <text evidence="3 13">Belongs to the alternative oxidase family.</text>
</comment>
<evidence type="ECO:0000256" key="6">
    <source>
        <dbReference type="ARBA" id="ARBA00022692"/>
    </source>
</evidence>
<dbReference type="EMBL" id="JACGCM010000347">
    <property type="protein sequence ID" value="KAF6173228.1"/>
    <property type="molecule type" value="Genomic_DNA"/>
</dbReference>
<keyword evidence="6 13" id="KW-0812">Transmembrane</keyword>
<accession>A0A7J7P227</accession>
<dbReference type="GO" id="GO:0102721">
    <property type="term" value="F:ubiquinol:oxygen oxidoreductase activity"/>
    <property type="evidence" value="ECO:0007669"/>
    <property type="project" value="UniProtKB-EC"/>
</dbReference>
<evidence type="ECO:0000256" key="13">
    <source>
        <dbReference type="RuleBase" id="RU003779"/>
    </source>
</evidence>
<evidence type="ECO:0000313" key="15">
    <source>
        <dbReference type="EMBL" id="KAF6173228.1"/>
    </source>
</evidence>
<keyword evidence="12 13" id="KW-0472">Membrane</keyword>
<keyword evidence="8 13" id="KW-0249">Electron transport</keyword>
<dbReference type="EC" id="1.10.3.11" evidence="13"/>
<dbReference type="GO" id="GO:0016117">
    <property type="term" value="P:carotenoid biosynthetic process"/>
    <property type="evidence" value="ECO:0007669"/>
    <property type="project" value="TreeGrafter"/>
</dbReference>
<evidence type="ECO:0000256" key="2">
    <source>
        <dbReference type="ARBA" id="ARBA00004370"/>
    </source>
</evidence>
<feature type="transmembrane region" description="Helical" evidence="14">
    <location>
        <begin position="160"/>
        <end position="179"/>
    </location>
</feature>
<dbReference type="GO" id="GO:0046872">
    <property type="term" value="F:metal ion binding"/>
    <property type="evidence" value="ECO:0007669"/>
    <property type="project" value="UniProtKB-UniRule"/>
</dbReference>
<gene>
    <name evidence="15" type="ORF">GIB67_026923</name>
</gene>
<dbReference type="PANTHER" id="PTHR31803:SF10">
    <property type="entry name" value="UBIQUINOL OXIDASE 4, CHLOROPLASTIC_CHROMOPLASTIC"/>
    <property type="match status" value="1"/>
</dbReference>
<keyword evidence="11 13" id="KW-0408">Iron</keyword>
<dbReference type="GO" id="GO:0009579">
    <property type="term" value="C:thylakoid"/>
    <property type="evidence" value="ECO:0007669"/>
    <property type="project" value="TreeGrafter"/>
</dbReference>
<dbReference type="Pfam" id="PF01786">
    <property type="entry name" value="AOX"/>
    <property type="match status" value="1"/>
</dbReference>
<dbReference type="GO" id="GO:0005739">
    <property type="term" value="C:mitochondrion"/>
    <property type="evidence" value="ECO:0007669"/>
    <property type="project" value="TreeGrafter"/>
</dbReference>
<dbReference type="GO" id="GO:0016020">
    <property type="term" value="C:membrane"/>
    <property type="evidence" value="ECO:0007669"/>
    <property type="project" value="UniProtKB-SubCell"/>
</dbReference>
<keyword evidence="10 13" id="KW-0560">Oxidoreductase</keyword>
<dbReference type="GO" id="GO:0098803">
    <property type="term" value="C:respiratory chain complex"/>
    <property type="evidence" value="ECO:0007669"/>
    <property type="project" value="UniProtKB-UniRule"/>
</dbReference>
<dbReference type="GO" id="GO:0106292">
    <property type="term" value="F:superoxide-generating NADPH oxidase activity"/>
    <property type="evidence" value="ECO:0007669"/>
    <property type="project" value="UniProtKB-ARBA"/>
</dbReference>
<comment type="cofactor">
    <cofactor evidence="13">
        <name>Fe cation</name>
        <dbReference type="ChEBI" id="CHEBI:24875"/>
    </cofactor>
    <text evidence="13">Binds 2 iron ions per subunit.</text>
</comment>
<evidence type="ECO:0000256" key="10">
    <source>
        <dbReference type="ARBA" id="ARBA00023002"/>
    </source>
</evidence>
<protein>
    <recommendedName>
        <fullName evidence="13">Ubiquinol oxidase</fullName>
        <ecNumber evidence="13">1.10.3.11</ecNumber>
    </recommendedName>
</protein>
<dbReference type="FunFam" id="1.20.1260.140:FF:000003">
    <property type="entry name" value="Ubiquinol oxidase"/>
    <property type="match status" value="1"/>
</dbReference>
<evidence type="ECO:0000256" key="9">
    <source>
        <dbReference type="ARBA" id="ARBA00022989"/>
    </source>
</evidence>
<evidence type="ECO:0000256" key="7">
    <source>
        <dbReference type="ARBA" id="ARBA00022723"/>
    </source>
</evidence>
<dbReference type="InterPro" id="IPR002680">
    <property type="entry name" value="AOX"/>
</dbReference>
<dbReference type="Gene3D" id="1.20.1260.140">
    <property type="entry name" value="Alternative oxidase"/>
    <property type="match status" value="1"/>
</dbReference>
<keyword evidence="16" id="KW-1185">Reference proteome</keyword>
<dbReference type="PANTHER" id="PTHR31803">
    <property type="entry name" value="ALTERNATIVE OXIDASE"/>
    <property type="match status" value="1"/>
</dbReference>
<organism evidence="15 16">
    <name type="scientific">Kingdonia uniflora</name>
    <dbReference type="NCBI Taxonomy" id="39325"/>
    <lineage>
        <taxon>Eukaryota</taxon>
        <taxon>Viridiplantae</taxon>
        <taxon>Streptophyta</taxon>
        <taxon>Embryophyta</taxon>
        <taxon>Tracheophyta</taxon>
        <taxon>Spermatophyta</taxon>
        <taxon>Magnoliopsida</taxon>
        <taxon>Ranunculales</taxon>
        <taxon>Circaeasteraceae</taxon>
        <taxon>Kingdonia</taxon>
    </lineage>
</organism>
<evidence type="ECO:0000256" key="14">
    <source>
        <dbReference type="SAM" id="Phobius"/>
    </source>
</evidence>
<reference evidence="15 16" key="1">
    <citation type="journal article" date="2020" name="IScience">
        <title>Genome Sequencing of the Endangered Kingdonia uniflora (Circaeasteraceae, Ranunculales) Reveals Potential Mechanisms of Evolutionary Specialization.</title>
        <authorList>
            <person name="Sun Y."/>
            <person name="Deng T."/>
            <person name="Zhang A."/>
            <person name="Moore M.J."/>
            <person name="Landis J.B."/>
            <person name="Lin N."/>
            <person name="Zhang H."/>
            <person name="Zhang X."/>
            <person name="Huang J."/>
            <person name="Zhang X."/>
            <person name="Sun H."/>
            <person name="Wang H."/>
        </authorList>
    </citation>
    <scope>NUCLEOTIDE SEQUENCE [LARGE SCALE GENOMIC DNA]</scope>
    <source>
        <strain evidence="15">TB1705</strain>
        <tissue evidence="15">Leaf</tissue>
    </source>
</reference>
<dbReference type="InterPro" id="IPR038659">
    <property type="entry name" value="AOX_sf"/>
</dbReference>
<sequence length="315" mass="37051">MILHRSFWIWIRKLCRVEANVLQENEEKVVVEESFKRNSFADNEENGSGRNSSEESSSSSVLEKWAIKIEQSINIALTDSVIKILDIFYRDRDYARFYVLETIARIPYFSFISVLHLYESCGWWRKADYLKVHFAESWNEMHHLLIMEELGGNALWFDRFLAQHIAIFYYFMIVFMYALSPRMAYHFSECVEMHAFETYDKFIKLNGDELKKGPAPEVAIKYYTEGDLYMFDEFQTSRPPNSRRPKIENLYDVFINIRDDEAEHCKTMKACQTHGNLRSPHSVEDDNVCIMPDTDCEGIVDCIKKSVNSPVVKVE</sequence>
<evidence type="ECO:0000256" key="3">
    <source>
        <dbReference type="ARBA" id="ARBA00008388"/>
    </source>
</evidence>
<comment type="subcellular location">
    <subcellularLocation>
        <location evidence="2">Membrane</location>
    </subcellularLocation>
</comment>
<keyword evidence="9 14" id="KW-1133">Transmembrane helix</keyword>
<dbReference type="GO" id="GO:0010230">
    <property type="term" value="P:alternative respiration"/>
    <property type="evidence" value="ECO:0007669"/>
    <property type="project" value="TreeGrafter"/>
</dbReference>
<name>A0A7J7P227_9MAGN</name>
<evidence type="ECO:0000313" key="16">
    <source>
        <dbReference type="Proteomes" id="UP000541444"/>
    </source>
</evidence>
<dbReference type="AlphaFoldDB" id="A0A7J7P227"/>
<comment type="caution">
    <text evidence="15">The sequence shown here is derived from an EMBL/GenBank/DDBJ whole genome shotgun (WGS) entry which is preliminary data.</text>
</comment>
<proteinExistence type="inferred from homology"/>
<evidence type="ECO:0000256" key="12">
    <source>
        <dbReference type="ARBA" id="ARBA00023136"/>
    </source>
</evidence>
<feature type="transmembrane region" description="Helical" evidence="14">
    <location>
        <begin position="97"/>
        <end position="118"/>
    </location>
</feature>
<dbReference type="OrthoDB" id="4493at2759"/>
<evidence type="ECO:0000256" key="8">
    <source>
        <dbReference type="ARBA" id="ARBA00022982"/>
    </source>
</evidence>
<evidence type="ECO:0000256" key="5">
    <source>
        <dbReference type="ARBA" id="ARBA00022660"/>
    </source>
</evidence>
<evidence type="ECO:0000256" key="11">
    <source>
        <dbReference type="ARBA" id="ARBA00023004"/>
    </source>
</evidence>